<organism evidence="10 13">
    <name type="scientific">Lachnotalea glycerini</name>
    <dbReference type="NCBI Taxonomy" id="1763509"/>
    <lineage>
        <taxon>Bacteria</taxon>
        <taxon>Bacillati</taxon>
        <taxon>Bacillota</taxon>
        <taxon>Clostridia</taxon>
        <taxon>Lachnospirales</taxon>
        <taxon>Lachnospiraceae</taxon>
        <taxon>Lachnotalea</taxon>
    </lineage>
</organism>
<reference evidence="11 12" key="1">
    <citation type="journal article" date="2017" name="Genome Announc.">
        <title>Draft Genome Sequence of a Sporulating and Motile Strain of Lachnotalea glycerini Isolated from Water in Quebec City, Canada.</title>
        <authorList>
            <person name="Maheux A.F."/>
            <person name="Boudreau D.K."/>
            <person name="Berube E."/>
            <person name="Boissinot M."/>
            <person name="Raymond F."/>
            <person name="Brodeur S."/>
            <person name="Corbeil J."/>
            <person name="Isabel S."/>
            <person name="Omar R.F."/>
            <person name="Bergeron M.G."/>
        </authorList>
    </citation>
    <scope>NUCLEOTIDE SEQUENCE [LARGE SCALE GENOMIC DNA]</scope>
    <source>
        <strain evidence="11 12">CCRI-19302</strain>
    </source>
</reference>
<proteinExistence type="inferred from homology"/>
<dbReference type="PROSITE" id="PS50893">
    <property type="entry name" value="ABC_TRANSPORTER_2"/>
    <property type="match status" value="1"/>
</dbReference>
<reference evidence="10 13" key="2">
    <citation type="submission" date="2018-05" db="EMBL/GenBank/DDBJ databases">
        <title>Genomic Encyclopedia of Type Strains, Phase IV (KMG-IV): sequencing the most valuable type-strain genomes for metagenomic binning, comparative biology and taxonomic classification.</title>
        <authorList>
            <person name="Goeker M."/>
        </authorList>
    </citation>
    <scope>NUCLEOTIDE SEQUENCE [LARGE SCALE GENOMIC DNA]</scope>
    <source>
        <strain evidence="10 13">DSM 28816</strain>
    </source>
</reference>
<evidence type="ECO:0000256" key="1">
    <source>
        <dbReference type="ARBA" id="ARBA00004202"/>
    </source>
</evidence>
<keyword evidence="12" id="KW-1185">Reference proteome</keyword>
<reference evidence="11" key="3">
    <citation type="submission" date="2018-07" db="EMBL/GenBank/DDBJ databases">
        <authorList>
            <person name="Quirk P.G."/>
            <person name="Krulwich T.A."/>
        </authorList>
    </citation>
    <scope>NUCLEOTIDE SEQUENCE</scope>
    <source>
        <strain evidence="11">CCRI-19302</strain>
    </source>
</reference>
<dbReference type="GO" id="GO:0005524">
    <property type="term" value="F:ATP binding"/>
    <property type="evidence" value="ECO:0007669"/>
    <property type="project" value="UniProtKB-KW"/>
</dbReference>
<comment type="subcellular location">
    <subcellularLocation>
        <location evidence="1">Cell membrane</location>
        <topology evidence="1">Peripheral membrane protein</topology>
    </subcellularLocation>
</comment>
<protein>
    <submittedName>
        <fullName evidence="11">ABC transporter ATP-binding protein</fullName>
    </submittedName>
    <submittedName>
        <fullName evidence="10">Cobalt/nickel transport system ATP-binding protein</fullName>
    </submittedName>
</protein>
<evidence type="ECO:0000256" key="4">
    <source>
        <dbReference type="ARBA" id="ARBA00022475"/>
    </source>
</evidence>
<dbReference type="InterPro" id="IPR003439">
    <property type="entry name" value="ABC_transporter-like_ATP-bd"/>
</dbReference>
<evidence type="ECO:0000256" key="3">
    <source>
        <dbReference type="ARBA" id="ARBA00022448"/>
    </source>
</evidence>
<gene>
    <name evidence="10" type="ORF">C8E03_101778</name>
    <name evidence="11" type="ORF">CG710_010315</name>
</gene>
<evidence type="ECO:0000313" key="12">
    <source>
        <dbReference type="Proteomes" id="UP000216411"/>
    </source>
</evidence>
<keyword evidence="3" id="KW-0813">Transport</keyword>
<evidence type="ECO:0000256" key="2">
    <source>
        <dbReference type="ARBA" id="ARBA00005417"/>
    </source>
</evidence>
<name>A0A255IDQ9_9FIRM</name>
<dbReference type="Proteomes" id="UP000247523">
    <property type="component" value="Unassembled WGS sequence"/>
</dbReference>
<dbReference type="InterPro" id="IPR003593">
    <property type="entry name" value="AAA+_ATPase"/>
</dbReference>
<keyword evidence="7" id="KW-1278">Translocase</keyword>
<keyword evidence="8" id="KW-0472">Membrane</keyword>
<evidence type="ECO:0000313" key="10">
    <source>
        <dbReference type="EMBL" id="PXV96144.1"/>
    </source>
</evidence>
<accession>A0A255IDQ9</accession>
<dbReference type="GO" id="GO:0043190">
    <property type="term" value="C:ATP-binding cassette (ABC) transporter complex"/>
    <property type="evidence" value="ECO:0007669"/>
    <property type="project" value="TreeGrafter"/>
</dbReference>
<dbReference type="AlphaFoldDB" id="A0A255IDQ9"/>
<dbReference type="GO" id="GO:0016887">
    <property type="term" value="F:ATP hydrolysis activity"/>
    <property type="evidence" value="ECO:0007669"/>
    <property type="project" value="InterPro"/>
</dbReference>
<evidence type="ECO:0000313" key="11">
    <source>
        <dbReference type="EMBL" id="RDY31280.1"/>
    </source>
</evidence>
<dbReference type="OrthoDB" id="9784332at2"/>
<evidence type="ECO:0000256" key="8">
    <source>
        <dbReference type="ARBA" id="ARBA00023136"/>
    </source>
</evidence>
<evidence type="ECO:0000256" key="6">
    <source>
        <dbReference type="ARBA" id="ARBA00022840"/>
    </source>
</evidence>
<dbReference type="Pfam" id="PF00005">
    <property type="entry name" value="ABC_tran"/>
    <property type="match status" value="1"/>
</dbReference>
<keyword evidence="5" id="KW-0547">Nucleotide-binding</keyword>
<comment type="caution">
    <text evidence="10">The sequence shown here is derived from an EMBL/GenBank/DDBJ whole genome shotgun (WGS) entry which is preliminary data.</text>
</comment>
<comment type="similarity">
    <text evidence="2">Belongs to the ABC transporter superfamily.</text>
</comment>
<evidence type="ECO:0000256" key="7">
    <source>
        <dbReference type="ARBA" id="ARBA00022967"/>
    </source>
</evidence>
<sequence>MAENILKVENGTFSYEENRFAIHNVNMEINAGEKIAVIGNNGAGKSTFFLALNGVIKLDSGDIYFHNEKLEYRRNSLLELRKKVGIVFQNPDEQMIASTVEGEISFGLYNVGYQKETVRKKVDEIMERLELKEYSTRPPHYLSGGEKKRVSIADIMVMEPEIILFDEPTASLDCKNIQLFKKQVNELHEKGVTLLISTHDMNFVWEWADRVIVFSNGTIIADDKAENIFSKEDIVEQAALQKPILFDFGIKSISI</sequence>
<evidence type="ECO:0000259" key="9">
    <source>
        <dbReference type="PROSITE" id="PS50893"/>
    </source>
</evidence>
<dbReference type="InterPro" id="IPR017871">
    <property type="entry name" value="ABC_transporter-like_CS"/>
</dbReference>
<dbReference type="EMBL" id="QICS01000001">
    <property type="protein sequence ID" value="PXV96144.1"/>
    <property type="molecule type" value="Genomic_DNA"/>
</dbReference>
<dbReference type="CDD" id="cd03225">
    <property type="entry name" value="ABC_cobalt_CbiO_domain1"/>
    <property type="match status" value="1"/>
</dbReference>
<evidence type="ECO:0000313" key="13">
    <source>
        <dbReference type="Proteomes" id="UP000247523"/>
    </source>
</evidence>
<dbReference type="InterPro" id="IPR050095">
    <property type="entry name" value="ECF_ABC_transporter_ATP-bd"/>
</dbReference>
<dbReference type="Gene3D" id="3.40.50.300">
    <property type="entry name" value="P-loop containing nucleotide triphosphate hydrolases"/>
    <property type="match status" value="1"/>
</dbReference>
<keyword evidence="6 10" id="KW-0067">ATP-binding</keyword>
<dbReference type="InterPro" id="IPR027417">
    <property type="entry name" value="P-loop_NTPase"/>
</dbReference>
<dbReference type="PROSITE" id="PS00211">
    <property type="entry name" value="ABC_TRANSPORTER_1"/>
    <property type="match status" value="1"/>
</dbReference>
<dbReference type="GO" id="GO:0042626">
    <property type="term" value="F:ATPase-coupled transmembrane transporter activity"/>
    <property type="evidence" value="ECO:0007669"/>
    <property type="project" value="TreeGrafter"/>
</dbReference>
<dbReference type="FunFam" id="3.40.50.300:FF:000224">
    <property type="entry name" value="Energy-coupling factor transporter ATP-binding protein EcfA"/>
    <property type="match status" value="1"/>
</dbReference>
<dbReference type="RefSeq" id="WP_094377916.1">
    <property type="nucleotide sequence ID" value="NZ_NOKA02000018.1"/>
</dbReference>
<dbReference type="SMART" id="SM00382">
    <property type="entry name" value="AAA"/>
    <property type="match status" value="1"/>
</dbReference>
<feature type="domain" description="ABC transporter" evidence="9">
    <location>
        <begin position="6"/>
        <end position="241"/>
    </location>
</feature>
<dbReference type="SUPFAM" id="SSF52540">
    <property type="entry name" value="P-loop containing nucleoside triphosphate hydrolases"/>
    <property type="match status" value="1"/>
</dbReference>
<dbReference type="EMBL" id="NOKA02000018">
    <property type="protein sequence ID" value="RDY31280.1"/>
    <property type="molecule type" value="Genomic_DNA"/>
</dbReference>
<dbReference type="Proteomes" id="UP000216411">
    <property type="component" value="Unassembled WGS sequence"/>
</dbReference>
<evidence type="ECO:0000256" key="5">
    <source>
        <dbReference type="ARBA" id="ARBA00022741"/>
    </source>
</evidence>
<dbReference type="InterPro" id="IPR015856">
    <property type="entry name" value="ABC_transpr_CbiO/EcfA_su"/>
</dbReference>
<keyword evidence="4" id="KW-1003">Cell membrane</keyword>
<dbReference type="PANTHER" id="PTHR43553">
    <property type="entry name" value="HEAVY METAL TRANSPORTER"/>
    <property type="match status" value="1"/>
</dbReference>